<dbReference type="PIRSF" id="PIRSF001413">
    <property type="entry name" value="Trp_syn_beta"/>
    <property type="match status" value="1"/>
</dbReference>
<evidence type="ECO:0000256" key="6">
    <source>
        <dbReference type="ARBA" id="ARBA00022605"/>
    </source>
</evidence>
<evidence type="ECO:0000259" key="13">
    <source>
        <dbReference type="Pfam" id="PF00291"/>
    </source>
</evidence>
<feature type="domain" description="Tryptophan synthase beta chain-like PALP" evidence="13">
    <location>
        <begin position="65"/>
        <end position="389"/>
    </location>
</feature>
<evidence type="ECO:0000313" key="14">
    <source>
        <dbReference type="EMBL" id="SDW62805.1"/>
    </source>
</evidence>
<comment type="similarity">
    <text evidence="4 12">Belongs to the TrpB family.</text>
</comment>
<comment type="function">
    <text evidence="2 12">The beta subunit is responsible for the synthesis of L-tryptophan from indole and L-serine.</text>
</comment>
<accession>A0A1H2V3E2</accession>
<evidence type="ECO:0000256" key="11">
    <source>
        <dbReference type="ARBA" id="ARBA00049047"/>
    </source>
</evidence>
<comment type="catalytic activity">
    <reaction evidence="11 12">
        <text>(1S,2R)-1-C-(indol-3-yl)glycerol 3-phosphate + L-serine = D-glyceraldehyde 3-phosphate + L-tryptophan + H2O</text>
        <dbReference type="Rhea" id="RHEA:10532"/>
        <dbReference type="ChEBI" id="CHEBI:15377"/>
        <dbReference type="ChEBI" id="CHEBI:33384"/>
        <dbReference type="ChEBI" id="CHEBI:57912"/>
        <dbReference type="ChEBI" id="CHEBI:58866"/>
        <dbReference type="ChEBI" id="CHEBI:59776"/>
        <dbReference type="EC" id="4.2.1.20"/>
    </reaction>
</comment>
<dbReference type="FunFam" id="3.40.50.1100:FF:000004">
    <property type="entry name" value="Tryptophan synthase beta chain"/>
    <property type="match status" value="1"/>
</dbReference>
<keyword evidence="15" id="KW-1185">Reference proteome</keyword>
<evidence type="ECO:0000256" key="8">
    <source>
        <dbReference type="ARBA" id="ARBA00022898"/>
    </source>
</evidence>
<dbReference type="UniPathway" id="UPA00035">
    <property type="reaction ID" value="UER00044"/>
</dbReference>
<evidence type="ECO:0000256" key="5">
    <source>
        <dbReference type="ARBA" id="ARBA00011270"/>
    </source>
</evidence>
<dbReference type="FunFam" id="3.40.50.1100:FF:000001">
    <property type="entry name" value="Tryptophan synthase beta chain"/>
    <property type="match status" value="1"/>
</dbReference>
<gene>
    <name evidence="12" type="primary">trpB</name>
    <name evidence="14" type="ORF">SAMN04487960_103318</name>
</gene>
<evidence type="ECO:0000256" key="9">
    <source>
        <dbReference type="ARBA" id="ARBA00023141"/>
    </source>
</evidence>
<dbReference type="RefSeq" id="WP_091812132.1">
    <property type="nucleotide sequence ID" value="NZ_FNNE01000003.1"/>
</dbReference>
<keyword evidence="7 12" id="KW-0822">Tryptophan biosynthesis</keyword>
<dbReference type="STRING" id="488533.SAMN04487960_103318"/>
<evidence type="ECO:0000256" key="7">
    <source>
        <dbReference type="ARBA" id="ARBA00022822"/>
    </source>
</evidence>
<organism evidence="14 15">
    <name type="scientific">Marinobacter mobilis</name>
    <dbReference type="NCBI Taxonomy" id="488533"/>
    <lineage>
        <taxon>Bacteria</taxon>
        <taxon>Pseudomonadati</taxon>
        <taxon>Pseudomonadota</taxon>
        <taxon>Gammaproteobacteria</taxon>
        <taxon>Pseudomonadales</taxon>
        <taxon>Marinobacteraceae</taxon>
        <taxon>Marinobacter</taxon>
    </lineage>
</organism>
<dbReference type="InterPro" id="IPR006653">
    <property type="entry name" value="Trp_synth_b_CS"/>
</dbReference>
<dbReference type="EC" id="4.2.1.20" evidence="12"/>
<comment type="pathway">
    <text evidence="3 12">Amino-acid biosynthesis; L-tryptophan biosynthesis; L-tryptophan from chorismate: step 5/5.</text>
</comment>
<dbReference type="GO" id="GO:0004834">
    <property type="term" value="F:tryptophan synthase activity"/>
    <property type="evidence" value="ECO:0007669"/>
    <property type="project" value="UniProtKB-UniRule"/>
</dbReference>
<evidence type="ECO:0000313" key="15">
    <source>
        <dbReference type="Proteomes" id="UP000199675"/>
    </source>
</evidence>
<dbReference type="InterPro" id="IPR001926">
    <property type="entry name" value="TrpB-like_PALP"/>
</dbReference>
<comment type="subunit">
    <text evidence="5 12">Tetramer of two alpha and two beta chains.</text>
</comment>
<dbReference type="Proteomes" id="UP000199675">
    <property type="component" value="Unassembled WGS sequence"/>
</dbReference>
<evidence type="ECO:0000256" key="1">
    <source>
        <dbReference type="ARBA" id="ARBA00001933"/>
    </source>
</evidence>
<keyword evidence="6 12" id="KW-0028">Amino-acid biosynthesis</keyword>
<evidence type="ECO:0000256" key="3">
    <source>
        <dbReference type="ARBA" id="ARBA00004733"/>
    </source>
</evidence>
<sequence>MSTKLTKELLDTLPDARGHFGDFGGRFVSETLMDSLMILEREYLRLKSDPEFQAMFDKDLAHYVGRPSPLYFAERLTREAGGAQIWLKREDLNHTGAHKVNNTIGQALLASFLGKKRVIAETGAGQHGVATATVCARLGLECHVFMGAEDIQRQTLNVYRMKLLGAQVHSVESGTRTLKDAMNEAMRDWVTNVDETFYIIGTVAGPHPYPMLVRDFQSVIGREARAQSLEQAGKLPDALVACVGGGSNAIGLFYPFLTDESVAMYGVEAGGFGLESGQHAAPLCAGRPGVLHGNRTYLMEDDNGQISATHSVSAGLDYPGVGPEHSWLKDIGRANYVSVTDEEALAGFRTLTRVEGIMPALESSHAVAYGVKLAATMDKDQMIIINVSGRGDKDIHTIAGIDGIEI</sequence>
<dbReference type="SUPFAM" id="SSF53686">
    <property type="entry name" value="Tryptophan synthase beta subunit-like PLP-dependent enzymes"/>
    <property type="match status" value="1"/>
</dbReference>
<dbReference type="GO" id="GO:0005737">
    <property type="term" value="C:cytoplasm"/>
    <property type="evidence" value="ECO:0007669"/>
    <property type="project" value="TreeGrafter"/>
</dbReference>
<proteinExistence type="inferred from homology"/>
<evidence type="ECO:0000256" key="10">
    <source>
        <dbReference type="ARBA" id="ARBA00023239"/>
    </source>
</evidence>
<dbReference type="InterPro" id="IPR036052">
    <property type="entry name" value="TrpB-like_PALP_sf"/>
</dbReference>
<dbReference type="Pfam" id="PF00291">
    <property type="entry name" value="PALP"/>
    <property type="match status" value="1"/>
</dbReference>
<evidence type="ECO:0000256" key="12">
    <source>
        <dbReference type="HAMAP-Rule" id="MF_00133"/>
    </source>
</evidence>
<name>A0A1H2V3E2_9GAMM</name>
<dbReference type="CDD" id="cd06446">
    <property type="entry name" value="Trp-synth_B"/>
    <property type="match status" value="1"/>
</dbReference>
<reference evidence="14 15" key="1">
    <citation type="submission" date="2016-10" db="EMBL/GenBank/DDBJ databases">
        <authorList>
            <person name="de Groot N.N."/>
        </authorList>
    </citation>
    <scope>NUCLEOTIDE SEQUENCE [LARGE SCALE GENOMIC DNA]</scope>
    <source>
        <strain evidence="14 15">CGMCC 1.7059</strain>
    </source>
</reference>
<dbReference type="EMBL" id="FNNE01000003">
    <property type="protein sequence ID" value="SDW62805.1"/>
    <property type="molecule type" value="Genomic_DNA"/>
</dbReference>
<dbReference type="NCBIfam" id="TIGR00263">
    <property type="entry name" value="trpB"/>
    <property type="match status" value="1"/>
</dbReference>
<evidence type="ECO:0000256" key="2">
    <source>
        <dbReference type="ARBA" id="ARBA00002786"/>
    </source>
</evidence>
<evidence type="ECO:0000256" key="4">
    <source>
        <dbReference type="ARBA" id="ARBA00009982"/>
    </source>
</evidence>
<dbReference type="Gene3D" id="3.40.50.1100">
    <property type="match status" value="2"/>
</dbReference>
<dbReference type="InterPro" id="IPR006654">
    <property type="entry name" value="Trp_synth_beta"/>
</dbReference>
<dbReference type="PANTHER" id="PTHR48077">
    <property type="entry name" value="TRYPTOPHAN SYNTHASE-RELATED"/>
    <property type="match status" value="1"/>
</dbReference>
<dbReference type="HAMAP" id="MF_00133">
    <property type="entry name" value="Trp_synth_beta"/>
    <property type="match status" value="1"/>
</dbReference>
<comment type="cofactor">
    <cofactor evidence="1 12">
        <name>pyridoxal 5'-phosphate</name>
        <dbReference type="ChEBI" id="CHEBI:597326"/>
    </cofactor>
</comment>
<keyword evidence="10 12" id="KW-0456">Lyase</keyword>
<keyword evidence="9 12" id="KW-0057">Aromatic amino acid biosynthesis</keyword>
<dbReference type="InterPro" id="IPR023026">
    <property type="entry name" value="Trp_synth_beta/beta-like"/>
</dbReference>
<dbReference type="PROSITE" id="PS00168">
    <property type="entry name" value="TRP_SYNTHASE_BETA"/>
    <property type="match status" value="1"/>
</dbReference>
<dbReference type="OrthoDB" id="9766131at2"/>
<protein>
    <recommendedName>
        <fullName evidence="12">Tryptophan synthase beta chain</fullName>
        <ecNumber evidence="12">4.2.1.20</ecNumber>
    </recommendedName>
</protein>
<keyword evidence="8 12" id="KW-0663">Pyridoxal phosphate</keyword>
<dbReference type="AlphaFoldDB" id="A0A1H2V3E2"/>
<dbReference type="PANTHER" id="PTHR48077:SF3">
    <property type="entry name" value="TRYPTOPHAN SYNTHASE"/>
    <property type="match status" value="1"/>
</dbReference>
<feature type="modified residue" description="N6-(pyridoxal phosphate)lysine" evidence="12">
    <location>
        <position position="99"/>
    </location>
</feature>